<dbReference type="AlphaFoldDB" id="A0AA95I7R9"/>
<keyword evidence="1" id="KW-0812">Transmembrane</keyword>
<dbReference type="RefSeq" id="WP_283926332.1">
    <property type="nucleotide sequence ID" value="NZ_CP126084.1"/>
</dbReference>
<organism evidence="2 3">
    <name type="scientific">Paenibacillus woosongensis</name>
    <dbReference type="NCBI Taxonomy" id="307580"/>
    <lineage>
        <taxon>Bacteria</taxon>
        <taxon>Bacillati</taxon>
        <taxon>Bacillota</taxon>
        <taxon>Bacilli</taxon>
        <taxon>Bacillales</taxon>
        <taxon>Paenibacillaceae</taxon>
        <taxon>Paenibacillus</taxon>
    </lineage>
</organism>
<feature type="transmembrane region" description="Helical" evidence="1">
    <location>
        <begin position="42"/>
        <end position="61"/>
    </location>
</feature>
<reference evidence="2" key="1">
    <citation type="submission" date="2023-05" db="EMBL/GenBank/DDBJ databases">
        <title>Comparative genomics of Bacillaceae isolates and their secondary metabolite potential.</title>
        <authorList>
            <person name="Song L."/>
            <person name="Nielsen L.J."/>
            <person name="Mohite O."/>
            <person name="Xu X."/>
            <person name="Weber T."/>
            <person name="Kovacs A.T."/>
        </authorList>
    </citation>
    <scope>NUCLEOTIDE SEQUENCE</scope>
    <source>
        <strain evidence="2">B2_4</strain>
    </source>
</reference>
<evidence type="ECO:0000256" key="1">
    <source>
        <dbReference type="SAM" id="Phobius"/>
    </source>
</evidence>
<evidence type="ECO:0000313" key="2">
    <source>
        <dbReference type="EMBL" id="WHX49039.1"/>
    </source>
</evidence>
<evidence type="ECO:0000313" key="3">
    <source>
        <dbReference type="Proteomes" id="UP001177943"/>
    </source>
</evidence>
<feature type="transmembrane region" description="Helical" evidence="1">
    <location>
        <begin position="6"/>
        <end position="30"/>
    </location>
</feature>
<proteinExistence type="predicted"/>
<gene>
    <name evidence="2" type="ORF">QNH46_23850</name>
</gene>
<dbReference type="Proteomes" id="UP001177943">
    <property type="component" value="Chromosome"/>
</dbReference>
<keyword evidence="1" id="KW-0472">Membrane</keyword>
<accession>A0AA95I7R9</accession>
<sequence>MLSDKYGFQSIFIVILAVVIFTLICVMLVVPKERSAVTAGKMDWWGSGVLSIGLILLTYFVDSD</sequence>
<dbReference type="KEGG" id="pwn:QNH46_23850"/>
<name>A0AA95I7R9_9BACL</name>
<keyword evidence="1" id="KW-1133">Transmembrane helix</keyword>
<protein>
    <submittedName>
        <fullName evidence="2">Uncharacterized protein</fullName>
    </submittedName>
</protein>
<dbReference type="EMBL" id="CP126084">
    <property type="protein sequence ID" value="WHX49039.1"/>
    <property type="molecule type" value="Genomic_DNA"/>
</dbReference>